<feature type="chain" id="PRO_5046594863" evidence="1">
    <location>
        <begin position="27"/>
        <end position="335"/>
    </location>
</feature>
<name>A0ABV7G6I8_9PROT</name>
<dbReference type="EMBL" id="JBHRTN010000028">
    <property type="protein sequence ID" value="MFC3127483.1"/>
    <property type="molecule type" value="Genomic_DNA"/>
</dbReference>
<dbReference type="Pfam" id="PF11453">
    <property type="entry name" value="DUF2950"/>
    <property type="match status" value="1"/>
</dbReference>
<evidence type="ECO:0000313" key="3">
    <source>
        <dbReference type="Proteomes" id="UP001595593"/>
    </source>
</evidence>
<gene>
    <name evidence="2" type="ORF">ACFOD4_20660</name>
</gene>
<evidence type="ECO:0000313" key="2">
    <source>
        <dbReference type="EMBL" id="MFC3127483.1"/>
    </source>
</evidence>
<keyword evidence="3" id="KW-1185">Reference proteome</keyword>
<protein>
    <submittedName>
        <fullName evidence="2">DUF2950 family protein</fullName>
    </submittedName>
</protein>
<keyword evidence="1" id="KW-0732">Signal</keyword>
<proteinExistence type="predicted"/>
<sequence length="335" mass="36259">MSFTTDQLRAVLLHAALAFLFLTAAAMPISAQPAPRQPEPIAGTPPPVLRQVQAPAFATPEAAVHALIAALQAPTVEPLIAILGQRVLDSVPRDERQRSEMRRAAGAWLADQSSAITYPDEAQSRAVALFGAAQVPLPAVLTRLARGWAFDQQATIGAMRERRIGVNEANAIRGLRALAQAQERFRITDRTGDGVLQYARRIRSSPGQSDGLVASHFVPGPSIDHLNEAFARAEDDPEKPVLIPPGGYTYKILTGQGSHAEGGARSYLVNGRLTEGYAVVAWPVRPGETGLSTFIMDHRGVIFEHEFGARTADEARRITTFDPDPGWNRVQESEQ</sequence>
<dbReference type="RefSeq" id="WP_379599536.1">
    <property type="nucleotide sequence ID" value="NZ_JBHRTN010000028.1"/>
</dbReference>
<organism evidence="2 3">
    <name type="scientific">Teichococcus globiformis</name>
    <dbReference type="NCBI Taxonomy" id="2307229"/>
    <lineage>
        <taxon>Bacteria</taxon>
        <taxon>Pseudomonadati</taxon>
        <taxon>Pseudomonadota</taxon>
        <taxon>Alphaproteobacteria</taxon>
        <taxon>Acetobacterales</taxon>
        <taxon>Roseomonadaceae</taxon>
        <taxon>Roseomonas</taxon>
    </lineage>
</organism>
<accession>A0ABV7G6I8</accession>
<dbReference type="Proteomes" id="UP001595593">
    <property type="component" value="Unassembled WGS sequence"/>
</dbReference>
<reference evidence="3" key="1">
    <citation type="journal article" date="2019" name="Int. J. Syst. Evol. Microbiol.">
        <title>The Global Catalogue of Microorganisms (GCM) 10K type strain sequencing project: providing services to taxonomists for standard genome sequencing and annotation.</title>
        <authorList>
            <consortium name="The Broad Institute Genomics Platform"/>
            <consortium name="The Broad Institute Genome Sequencing Center for Infectious Disease"/>
            <person name="Wu L."/>
            <person name="Ma J."/>
        </authorList>
    </citation>
    <scope>NUCLEOTIDE SEQUENCE [LARGE SCALE GENOMIC DNA]</scope>
    <source>
        <strain evidence="3">KCTC 52094</strain>
    </source>
</reference>
<comment type="caution">
    <text evidence="2">The sequence shown here is derived from an EMBL/GenBank/DDBJ whole genome shotgun (WGS) entry which is preliminary data.</text>
</comment>
<evidence type="ECO:0000256" key="1">
    <source>
        <dbReference type="SAM" id="SignalP"/>
    </source>
</evidence>
<dbReference type="InterPro" id="IPR021556">
    <property type="entry name" value="DUF2950"/>
</dbReference>
<feature type="signal peptide" evidence="1">
    <location>
        <begin position="1"/>
        <end position="26"/>
    </location>
</feature>